<comment type="caution">
    <text evidence="16">Lacks conserved residue(s) required for the propagation of feature annotation.</text>
</comment>
<dbReference type="FunFam" id="2.10.25.10:FF:000356">
    <property type="entry name" value="pro-neuregulin-4, membrane-bound isoform"/>
    <property type="match status" value="1"/>
</dbReference>
<dbReference type="OrthoDB" id="6133584at2759"/>
<comment type="function">
    <text evidence="13">Low affinity ligand for the ERBB4 tyrosine kinase receptor. Concomitantly recruits ERBB1 and ERBB2 coreceptors, resulting in ligand-stimulated tyrosine phosphorylation and activation of the ERBB receptors. Does not bind to the ERBB1, ERBB2 and ERBB3 receptors.</text>
</comment>
<evidence type="ECO:0000256" key="9">
    <source>
        <dbReference type="ARBA" id="ARBA00023030"/>
    </source>
</evidence>
<dbReference type="Proteomes" id="UP000838412">
    <property type="component" value="Chromosome 15"/>
</dbReference>
<dbReference type="GO" id="GO:0007173">
    <property type="term" value="P:epidermal growth factor receptor signaling pathway"/>
    <property type="evidence" value="ECO:0007669"/>
    <property type="project" value="TreeGrafter"/>
</dbReference>
<keyword evidence="8 18" id="KW-1133">Transmembrane helix</keyword>
<gene>
    <name evidence="21" type="primary">TMEFF2</name>
    <name evidence="21" type="ORF">BLAG_LOCUS8657</name>
</gene>
<sequence>MFPGTVHRLLSTCVALWIAMSSVVLSQDVTSTVPTTVPALPTTVPTLPTTVPEVELQVNNMSTTEAHTTHRVPCPAGSPPLGYDGFCLHGGECLYLADFQEASCRCLEMYWGQRCQYHIPFSQAGQKTELRDTYIIIGVLSALLTLVLVGGIVLIVRRCRRETDRTGPGHTHLEKGQSTDRLTQDV</sequence>
<evidence type="ECO:0000256" key="8">
    <source>
        <dbReference type="ARBA" id="ARBA00022989"/>
    </source>
</evidence>
<evidence type="ECO:0000256" key="1">
    <source>
        <dbReference type="ARBA" id="ARBA00004251"/>
    </source>
</evidence>
<dbReference type="PANTHER" id="PTHR10740:SF14">
    <property type="entry name" value="EGF-LIKE DOMAIN-CONTAINING PROTEIN"/>
    <property type="match status" value="1"/>
</dbReference>
<evidence type="ECO:0000256" key="14">
    <source>
        <dbReference type="ARBA" id="ARBA00063299"/>
    </source>
</evidence>
<dbReference type="SUPFAM" id="SSF57196">
    <property type="entry name" value="EGF/Laminin"/>
    <property type="match status" value="1"/>
</dbReference>
<evidence type="ECO:0000259" key="20">
    <source>
        <dbReference type="PROSITE" id="PS50026"/>
    </source>
</evidence>
<evidence type="ECO:0000256" key="16">
    <source>
        <dbReference type="PROSITE-ProRule" id="PRU00076"/>
    </source>
</evidence>
<keyword evidence="4" id="KW-0964">Secreted</keyword>
<feature type="disulfide bond" evidence="16">
    <location>
        <begin position="87"/>
        <end position="104"/>
    </location>
</feature>
<reference evidence="21" key="1">
    <citation type="submission" date="2022-01" db="EMBL/GenBank/DDBJ databases">
        <authorList>
            <person name="Braso-Vives M."/>
        </authorList>
    </citation>
    <scope>NUCLEOTIDE SEQUENCE</scope>
</reference>
<protein>
    <recommendedName>
        <fullName evidence="15">Pro-neuregulin-4, membrane-bound isoform</fullName>
    </recommendedName>
</protein>
<dbReference type="EMBL" id="OV696700">
    <property type="protein sequence ID" value="CAH1246735.1"/>
    <property type="molecule type" value="Genomic_DNA"/>
</dbReference>
<keyword evidence="12" id="KW-0325">Glycoprotein</keyword>
<evidence type="ECO:0000256" key="6">
    <source>
        <dbReference type="ARBA" id="ARBA00022692"/>
    </source>
</evidence>
<comment type="subunit">
    <text evidence="14">Interacts with ERBB4.</text>
</comment>
<evidence type="ECO:0000256" key="4">
    <source>
        <dbReference type="ARBA" id="ARBA00022525"/>
    </source>
</evidence>
<evidence type="ECO:0000256" key="19">
    <source>
        <dbReference type="SAM" id="SignalP"/>
    </source>
</evidence>
<evidence type="ECO:0000256" key="2">
    <source>
        <dbReference type="ARBA" id="ARBA00004613"/>
    </source>
</evidence>
<keyword evidence="10 18" id="KW-0472">Membrane</keyword>
<feature type="signal peptide" evidence="19">
    <location>
        <begin position="1"/>
        <end position="26"/>
    </location>
</feature>
<evidence type="ECO:0000256" key="15">
    <source>
        <dbReference type="ARBA" id="ARBA00073762"/>
    </source>
</evidence>
<feature type="chain" id="PRO_5035434339" description="Pro-neuregulin-4, membrane-bound isoform" evidence="19">
    <location>
        <begin position="27"/>
        <end position="186"/>
    </location>
</feature>
<dbReference type="GO" id="GO:0045840">
    <property type="term" value="P:positive regulation of mitotic nuclear division"/>
    <property type="evidence" value="ECO:0007669"/>
    <property type="project" value="TreeGrafter"/>
</dbReference>
<dbReference type="InterPro" id="IPR000742">
    <property type="entry name" value="EGF"/>
</dbReference>
<dbReference type="GO" id="GO:0005576">
    <property type="term" value="C:extracellular region"/>
    <property type="evidence" value="ECO:0007669"/>
    <property type="project" value="UniProtKB-SubCell"/>
</dbReference>
<evidence type="ECO:0000256" key="10">
    <source>
        <dbReference type="ARBA" id="ARBA00023136"/>
    </source>
</evidence>
<organism evidence="21 22">
    <name type="scientific">Branchiostoma lanceolatum</name>
    <name type="common">Common lancelet</name>
    <name type="synonym">Amphioxus lanceolatum</name>
    <dbReference type="NCBI Taxonomy" id="7740"/>
    <lineage>
        <taxon>Eukaryota</taxon>
        <taxon>Metazoa</taxon>
        <taxon>Chordata</taxon>
        <taxon>Cephalochordata</taxon>
        <taxon>Leptocardii</taxon>
        <taxon>Amphioxiformes</taxon>
        <taxon>Branchiostomatidae</taxon>
        <taxon>Branchiostoma</taxon>
    </lineage>
</organism>
<dbReference type="GO" id="GO:0005886">
    <property type="term" value="C:plasma membrane"/>
    <property type="evidence" value="ECO:0007669"/>
    <property type="project" value="UniProtKB-SubCell"/>
</dbReference>
<keyword evidence="22" id="KW-1185">Reference proteome</keyword>
<evidence type="ECO:0000256" key="11">
    <source>
        <dbReference type="ARBA" id="ARBA00023157"/>
    </source>
</evidence>
<dbReference type="Gene3D" id="2.10.25.10">
    <property type="entry name" value="Laminin"/>
    <property type="match status" value="1"/>
</dbReference>
<evidence type="ECO:0000313" key="22">
    <source>
        <dbReference type="Proteomes" id="UP000838412"/>
    </source>
</evidence>
<comment type="subcellular location">
    <subcellularLocation>
        <location evidence="1">Cell membrane</location>
        <topology evidence="1">Single-pass type I membrane protein</topology>
    </subcellularLocation>
    <subcellularLocation>
        <location evidence="2">Secreted</location>
    </subcellularLocation>
</comment>
<name>A0A8J9Z363_BRALA</name>
<proteinExistence type="predicted"/>
<feature type="domain" description="EGF-like" evidence="20">
    <location>
        <begin position="70"/>
        <end position="116"/>
    </location>
</feature>
<dbReference type="GO" id="GO:0008284">
    <property type="term" value="P:positive regulation of cell population proliferation"/>
    <property type="evidence" value="ECO:0007669"/>
    <property type="project" value="TreeGrafter"/>
</dbReference>
<evidence type="ECO:0000256" key="17">
    <source>
        <dbReference type="SAM" id="MobiDB-lite"/>
    </source>
</evidence>
<dbReference type="GO" id="GO:0008083">
    <property type="term" value="F:growth factor activity"/>
    <property type="evidence" value="ECO:0007669"/>
    <property type="project" value="UniProtKB-KW"/>
</dbReference>
<keyword evidence="9" id="KW-0339">Growth factor</keyword>
<evidence type="ECO:0000256" key="3">
    <source>
        <dbReference type="ARBA" id="ARBA00022475"/>
    </source>
</evidence>
<accession>A0A8J9Z363</accession>
<keyword evidence="7 19" id="KW-0732">Signal</keyword>
<feature type="region of interest" description="Disordered" evidence="17">
    <location>
        <begin position="164"/>
        <end position="186"/>
    </location>
</feature>
<evidence type="ECO:0000256" key="12">
    <source>
        <dbReference type="ARBA" id="ARBA00023180"/>
    </source>
</evidence>
<feature type="transmembrane region" description="Helical" evidence="18">
    <location>
        <begin position="134"/>
        <end position="156"/>
    </location>
</feature>
<dbReference type="PROSITE" id="PS00022">
    <property type="entry name" value="EGF_1"/>
    <property type="match status" value="1"/>
</dbReference>
<keyword evidence="11 16" id="KW-1015">Disulfide bond</keyword>
<dbReference type="AlphaFoldDB" id="A0A8J9Z363"/>
<keyword evidence="3" id="KW-1003">Cell membrane</keyword>
<evidence type="ECO:0000256" key="13">
    <source>
        <dbReference type="ARBA" id="ARBA00054375"/>
    </source>
</evidence>
<feature type="disulfide bond" evidence="16">
    <location>
        <begin position="106"/>
        <end position="115"/>
    </location>
</feature>
<evidence type="ECO:0000256" key="18">
    <source>
        <dbReference type="SAM" id="Phobius"/>
    </source>
</evidence>
<evidence type="ECO:0000313" key="21">
    <source>
        <dbReference type="EMBL" id="CAH1246735.1"/>
    </source>
</evidence>
<evidence type="ECO:0000256" key="7">
    <source>
        <dbReference type="ARBA" id="ARBA00022729"/>
    </source>
</evidence>
<dbReference type="PROSITE" id="PS50026">
    <property type="entry name" value="EGF_3"/>
    <property type="match status" value="1"/>
</dbReference>
<dbReference type="PANTHER" id="PTHR10740">
    <property type="entry name" value="TRANSFORMING GROWTH FACTOR ALPHA"/>
    <property type="match status" value="1"/>
</dbReference>
<keyword evidence="5 16" id="KW-0245">EGF-like domain</keyword>
<keyword evidence="6 18" id="KW-0812">Transmembrane</keyword>
<evidence type="ECO:0000256" key="5">
    <source>
        <dbReference type="ARBA" id="ARBA00022536"/>
    </source>
</evidence>